<dbReference type="Proteomes" id="UP000001861">
    <property type="component" value="Unassembled WGS sequence"/>
</dbReference>
<dbReference type="InParanoid" id="A8P2H4"/>
<dbReference type="HOGENOM" id="CLU_039076_2_1_1"/>
<dbReference type="OMA" id="RDAWAIQ"/>
<dbReference type="KEGG" id="cci:CC1G_04766"/>
<reference evidence="2 3" key="1">
    <citation type="journal article" date="2010" name="Proc. Natl. Acad. Sci. U.S.A.">
        <title>Insights into evolution of multicellular fungi from the assembled chromosomes of the mushroom Coprinopsis cinerea (Coprinus cinereus).</title>
        <authorList>
            <person name="Stajich J.E."/>
            <person name="Wilke S.K."/>
            <person name="Ahren D."/>
            <person name="Au C.H."/>
            <person name="Birren B.W."/>
            <person name="Borodovsky M."/>
            <person name="Burns C."/>
            <person name="Canback B."/>
            <person name="Casselton L.A."/>
            <person name="Cheng C.K."/>
            <person name="Deng J."/>
            <person name="Dietrich F.S."/>
            <person name="Fargo D.C."/>
            <person name="Farman M.L."/>
            <person name="Gathman A.C."/>
            <person name="Goldberg J."/>
            <person name="Guigo R."/>
            <person name="Hoegger P.J."/>
            <person name="Hooker J.B."/>
            <person name="Huggins A."/>
            <person name="James T.Y."/>
            <person name="Kamada T."/>
            <person name="Kilaru S."/>
            <person name="Kodira C."/>
            <person name="Kues U."/>
            <person name="Kupfer D."/>
            <person name="Kwan H.S."/>
            <person name="Lomsadze A."/>
            <person name="Li W."/>
            <person name="Lilly W.W."/>
            <person name="Ma L.J."/>
            <person name="Mackey A.J."/>
            <person name="Manning G."/>
            <person name="Martin F."/>
            <person name="Muraguchi H."/>
            <person name="Natvig D.O."/>
            <person name="Palmerini H."/>
            <person name="Ramesh M.A."/>
            <person name="Rehmeyer C.J."/>
            <person name="Roe B.A."/>
            <person name="Shenoy N."/>
            <person name="Stanke M."/>
            <person name="Ter-Hovhannisyan V."/>
            <person name="Tunlid A."/>
            <person name="Velagapudi R."/>
            <person name="Vision T.J."/>
            <person name="Zeng Q."/>
            <person name="Zolan M.E."/>
            <person name="Pukkila P.J."/>
        </authorList>
    </citation>
    <scope>NUCLEOTIDE SEQUENCE [LARGE SCALE GENOMIC DNA]</scope>
    <source>
        <strain evidence="3">Okayama-7 / 130 / ATCC MYA-4618 / FGSC 9003</strain>
    </source>
</reference>
<accession>A8P2H4</accession>
<name>A8P2H4_COPC7</name>
<dbReference type="OrthoDB" id="545169at2759"/>
<evidence type="ECO:0000259" key="1">
    <source>
        <dbReference type="Pfam" id="PF09995"/>
    </source>
</evidence>
<dbReference type="eggNOG" id="ENOG502S0GY">
    <property type="taxonomic scope" value="Eukaryota"/>
</dbReference>
<evidence type="ECO:0000313" key="2">
    <source>
        <dbReference type="EMBL" id="EAU83510.2"/>
    </source>
</evidence>
<sequence length="438" mass="50056">MASQLTSTATIFLSTLQDTVTPSILDLIRRLDGLASTRKTTTTVAVAIVAYLGFVRALRWRRYNAIHRQYHSRYDAKTGKWNLTPEEARRVMLVSSTYDMPKLLNSALAFALFKTYAIPSISKLLYATRELGSKENVAKRYADTEILISTWVGCPINGFHDLTFKPDEKTPAEDPRAMIALSRVNYLHSRYNISNDDYLYTLSLFIIEPILWAKRYGWRALSPMESQSYFIFWSEIGRRMGIHDIPETLEDLMAWSQAYEQEYMVPAKSNHQVAKLTTGELVEGVPNVLGLRTFVERITVCLVEERVRVAMMQPSQPWYLHAFTSAVLHTSGFVQRWFCLPRISPSFPVNLDLPRDLSAPSHPNVYRSRPWYKPESSGLGYIRDRLLVALGYYSAMPSPRSGGYRLEELGPLHLEKTANEEVVREAARLQGCPMPKLR</sequence>
<keyword evidence="3" id="KW-1185">Reference proteome</keyword>
<dbReference type="EMBL" id="AACS02000013">
    <property type="protein sequence ID" value="EAU83510.2"/>
    <property type="molecule type" value="Genomic_DNA"/>
</dbReference>
<dbReference type="RefSeq" id="XP_001838322.2">
    <property type="nucleotide sequence ID" value="XM_001838270.2"/>
</dbReference>
<dbReference type="AlphaFoldDB" id="A8P2H4"/>
<protein>
    <recommendedName>
        <fullName evidence="1">ER-bound oxygenase mpaB/mpaB'/Rubber oxygenase catalytic domain-containing protein</fullName>
    </recommendedName>
</protein>
<gene>
    <name evidence="2" type="ORF">CC1G_04766</name>
</gene>
<dbReference type="GO" id="GO:0016491">
    <property type="term" value="F:oxidoreductase activity"/>
    <property type="evidence" value="ECO:0007669"/>
    <property type="project" value="InterPro"/>
</dbReference>
<dbReference type="InterPro" id="IPR046366">
    <property type="entry name" value="MPAB"/>
</dbReference>
<evidence type="ECO:0000313" key="3">
    <source>
        <dbReference type="Proteomes" id="UP000001861"/>
    </source>
</evidence>
<dbReference type="PANTHER" id="PTHR36124:SF1">
    <property type="entry name" value="ER-BOUND OXYGENASE MPAB_MPAB'_RUBBER OXYGENASE CATALYTIC DOMAIN-CONTAINING PROTEIN"/>
    <property type="match status" value="1"/>
</dbReference>
<comment type="caution">
    <text evidence="2">The sequence shown here is derived from an EMBL/GenBank/DDBJ whole genome shotgun (WGS) entry which is preliminary data.</text>
</comment>
<organism evidence="2 3">
    <name type="scientific">Coprinopsis cinerea (strain Okayama-7 / 130 / ATCC MYA-4618 / FGSC 9003)</name>
    <name type="common">Inky cap fungus</name>
    <name type="synonym">Hormographiella aspergillata</name>
    <dbReference type="NCBI Taxonomy" id="240176"/>
    <lineage>
        <taxon>Eukaryota</taxon>
        <taxon>Fungi</taxon>
        <taxon>Dikarya</taxon>
        <taxon>Basidiomycota</taxon>
        <taxon>Agaricomycotina</taxon>
        <taxon>Agaricomycetes</taxon>
        <taxon>Agaricomycetidae</taxon>
        <taxon>Agaricales</taxon>
        <taxon>Agaricineae</taxon>
        <taxon>Psathyrellaceae</taxon>
        <taxon>Coprinopsis</taxon>
    </lineage>
</organism>
<proteinExistence type="predicted"/>
<dbReference type="PANTHER" id="PTHR36124">
    <property type="match status" value="1"/>
</dbReference>
<dbReference type="VEuPathDB" id="FungiDB:CC1G_04766"/>
<dbReference type="InterPro" id="IPR018713">
    <property type="entry name" value="MPAB/Lcp_cat_dom"/>
</dbReference>
<dbReference type="GeneID" id="6014902"/>
<feature type="domain" description="ER-bound oxygenase mpaB/mpaB'/Rubber oxygenase catalytic" evidence="1">
    <location>
        <begin position="190"/>
        <end position="315"/>
    </location>
</feature>
<dbReference type="Pfam" id="PF09995">
    <property type="entry name" value="MPAB_Lcp_cat"/>
    <property type="match status" value="1"/>
</dbReference>